<evidence type="ECO:0000256" key="2">
    <source>
        <dbReference type="ARBA" id="ARBA00004752"/>
    </source>
</evidence>
<feature type="active site" description="Acyl-ester intermediate" evidence="13">
    <location>
        <position position="79"/>
    </location>
</feature>
<evidence type="ECO:0000256" key="6">
    <source>
        <dbReference type="ARBA" id="ARBA00022670"/>
    </source>
</evidence>
<evidence type="ECO:0000256" key="9">
    <source>
        <dbReference type="ARBA" id="ARBA00022960"/>
    </source>
</evidence>
<comment type="pathway">
    <text evidence="2">Cell wall biogenesis; peptidoglycan biosynthesis.</text>
</comment>
<dbReference type="Pfam" id="PF07943">
    <property type="entry name" value="PBP5_C"/>
    <property type="match status" value="1"/>
</dbReference>
<dbReference type="GO" id="GO:0009252">
    <property type="term" value="P:peptidoglycan biosynthetic process"/>
    <property type="evidence" value="ECO:0007669"/>
    <property type="project" value="UniProtKB-UniPathway"/>
</dbReference>
<feature type="signal peptide" evidence="16">
    <location>
        <begin position="1"/>
        <end position="43"/>
    </location>
</feature>
<sequence length="404" mass="44001">MAIDGRPVRAHRPAPDPRRWRRSVLARLIALSLLVLFPLAAHAQDSAFETRASHAVILDYETGEILYSKNGAEPMPPASMSKLMTVYMAFEAIEEGRLSMDDELPVSETAWRRGGAASGSSTMFLEPNSRARVDDLLRGIIVQSGNDACIVIAEALEGTEENFADAMTDRAHELGLDSANFENATGWPDPDHRISAADLARLAAIIIRDFPELYDIYAETEFAYNGIRQYNRNPLLGVVEGADGLKTGHTTESGYGLVGSAERDGERRIVVFNGMESERARADEAERLMRAAFTEFEIYEIVSAGDILAEADVFLGVSPRVALRASRDLAVGLHRRDRDDITAEVVYTAPVRAPVEEGQEIGRLVVTMPGGRVEEIPLEAAMAVPEKGAIGRAVAALVQLIRGA</sequence>
<protein>
    <recommendedName>
        <fullName evidence="4">serine-type D-Ala-D-Ala carboxypeptidase</fullName>
        <ecNumber evidence="4">3.4.16.4</ecNumber>
    </recommendedName>
</protein>
<dbReference type="Proteomes" id="UP000308054">
    <property type="component" value="Unassembled WGS sequence"/>
</dbReference>
<keyword evidence="7 16" id="KW-0732">Signal</keyword>
<dbReference type="InterPro" id="IPR015956">
    <property type="entry name" value="Peniciliin-bd_prot_C_sf"/>
</dbReference>
<dbReference type="InterPro" id="IPR012338">
    <property type="entry name" value="Beta-lactam/transpept-like"/>
</dbReference>
<dbReference type="UniPathway" id="UPA00219"/>
<evidence type="ECO:0000256" key="16">
    <source>
        <dbReference type="SAM" id="SignalP"/>
    </source>
</evidence>
<evidence type="ECO:0000256" key="3">
    <source>
        <dbReference type="ARBA" id="ARBA00007164"/>
    </source>
</evidence>
<dbReference type="InterPro" id="IPR037167">
    <property type="entry name" value="Peptidase_S11_C_sf"/>
</dbReference>
<reference evidence="18 19" key="1">
    <citation type="journal article" date="2017" name="Int. J. Syst. Evol. Microbiol.">
        <title>Marinicauda algicola sp. nov., isolated from a marine red alga Rhodosorus marinus.</title>
        <authorList>
            <person name="Jeong S.E."/>
            <person name="Jeon S.H."/>
            <person name="Chun B.H."/>
            <person name="Kim D.W."/>
            <person name="Jeon C.O."/>
        </authorList>
    </citation>
    <scope>NUCLEOTIDE SEQUENCE [LARGE SCALE GENOMIC DNA]</scope>
    <source>
        <strain evidence="18 19">JCM 31718</strain>
    </source>
</reference>
<evidence type="ECO:0000256" key="5">
    <source>
        <dbReference type="ARBA" id="ARBA00022645"/>
    </source>
</evidence>
<dbReference type="InterPro" id="IPR001967">
    <property type="entry name" value="Peptidase_S11_N"/>
</dbReference>
<dbReference type="AlphaFoldDB" id="A0A4S2GXY3"/>
<dbReference type="InterPro" id="IPR018044">
    <property type="entry name" value="Peptidase_S11"/>
</dbReference>
<gene>
    <name evidence="18" type="ORF">E5163_13505</name>
</gene>
<comment type="similarity">
    <text evidence="3 15">Belongs to the peptidase S11 family.</text>
</comment>
<feature type="active site" description="Proton acceptor" evidence="13">
    <location>
        <position position="82"/>
    </location>
</feature>
<name>A0A4S2GXY3_9PROT</name>
<evidence type="ECO:0000256" key="10">
    <source>
        <dbReference type="ARBA" id="ARBA00022984"/>
    </source>
</evidence>
<dbReference type="EC" id="3.4.16.4" evidence="4"/>
<dbReference type="EMBL" id="SRXW01000004">
    <property type="protein sequence ID" value="TGY87924.1"/>
    <property type="molecule type" value="Genomic_DNA"/>
</dbReference>
<evidence type="ECO:0000313" key="18">
    <source>
        <dbReference type="EMBL" id="TGY87924.1"/>
    </source>
</evidence>
<dbReference type="SMART" id="SM00936">
    <property type="entry name" value="PBP5_C"/>
    <property type="match status" value="1"/>
</dbReference>
<keyword evidence="9" id="KW-0133">Cell shape</keyword>
<keyword evidence="11" id="KW-0961">Cell wall biogenesis/degradation</keyword>
<evidence type="ECO:0000256" key="1">
    <source>
        <dbReference type="ARBA" id="ARBA00003217"/>
    </source>
</evidence>
<dbReference type="GO" id="GO:0009002">
    <property type="term" value="F:serine-type D-Ala-D-Ala carboxypeptidase activity"/>
    <property type="evidence" value="ECO:0007669"/>
    <property type="project" value="UniProtKB-EC"/>
</dbReference>
<evidence type="ECO:0000256" key="12">
    <source>
        <dbReference type="ARBA" id="ARBA00034000"/>
    </source>
</evidence>
<evidence type="ECO:0000256" key="15">
    <source>
        <dbReference type="RuleBase" id="RU004016"/>
    </source>
</evidence>
<comment type="caution">
    <text evidence="18">The sequence shown here is derived from an EMBL/GenBank/DDBJ whole genome shotgun (WGS) entry which is preliminary data.</text>
</comment>
<dbReference type="PANTHER" id="PTHR21581">
    <property type="entry name" value="D-ALANYL-D-ALANINE CARBOXYPEPTIDASE"/>
    <property type="match status" value="1"/>
</dbReference>
<keyword evidence="6" id="KW-0645">Protease</keyword>
<dbReference type="SUPFAM" id="SSF69189">
    <property type="entry name" value="Penicillin-binding protein associated domain"/>
    <property type="match status" value="1"/>
</dbReference>
<feature type="binding site" evidence="14">
    <location>
        <position position="246"/>
    </location>
    <ligand>
        <name>substrate</name>
    </ligand>
</feature>
<keyword evidence="5 18" id="KW-0121">Carboxypeptidase</keyword>
<evidence type="ECO:0000256" key="7">
    <source>
        <dbReference type="ARBA" id="ARBA00022729"/>
    </source>
</evidence>
<dbReference type="Gene3D" id="2.60.410.10">
    <property type="entry name" value="D-Ala-D-Ala carboxypeptidase, C-terminal domain"/>
    <property type="match status" value="1"/>
</dbReference>
<evidence type="ECO:0000313" key="19">
    <source>
        <dbReference type="Proteomes" id="UP000308054"/>
    </source>
</evidence>
<organism evidence="18 19">
    <name type="scientific">Marinicauda algicola</name>
    <dbReference type="NCBI Taxonomy" id="2029849"/>
    <lineage>
        <taxon>Bacteria</taxon>
        <taxon>Pseudomonadati</taxon>
        <taxon>Pseudomonadota</taxon>
        <taxon>Alphaproteobacteria</taxon>
        <taxon>Maricaulales</taxon>
        <taxon>Maricaulaceae</taxon>
        <taxon>Marinicauda</taxon>
    </lineage>
</organism>
<feature type="domain" description="Peptidase S11 D-Ala-D-Ala carboxypeptidase A C-terminal" evidence="17">
    <location>
        <begin position="296"/>
        <end position="386"/>
    </location>
</feature>
<keyword evidence="8" id="KW-0378">Hydrolase</keyword>
<feature type="active site" evidence="13">
    <location>
        <position position="144"/>
    </location>
</feature>
<keyword evidence="10" id="KW-0573">Peptidoglycan synthesis</keyword>
<evidence type="ECO:0000256" key="14">
    <source>
        <dbReference type="PIRSR" id="PIRSR618044-2"/>
    </source>
</evidence>
<accession>A0A4S2GXY3</accession>
<dbReference type="PRINTS" id="PR00725">
    <property type="entry name" value="DADACBPTASE1"/>
</dbReference>
<evidence type="ECO:0000256" key="13">
    <source>
        <dbReference type="PIRSR" id="PIRSR618044-1"/>
    </source>
</evidence>
<evidence type="ECO:0000256" key="8">
    <source>
        <dbReference type="ARBA" id="ARBA00022801"/>
    </source>
</evidence>
<dbReference type="PANTHER" id="PTHR21581:SF6">
    <property type="entry name" value="TRAFFICKING PROTEIN PARTICLE COMPLEX SUBUNIT 12"/>
    <property type="match status" value="1"/>
</dbReference>
<dbReference type="OrthoDB" id="9795979at2"/>
<dbReference type="GO" id="GO:0071555">
    <property type="term" value="P:cell wall organization"/>
    <property type="evidence" value="ECO:0007669"/>
    <property type="project" value="UniProtKB-KW"/>
</dbReference>
<keyword evidence="19" id="KW-1185">Reference proteome</keyword>
<evidence type="ECO:0000256" key="11">
    <source>
        <dbReference type="ARBA" id="ARBA00023316"/>
    </source>
</evidence>
<dbReference type="Gene3D" id="3.40.710.10">
    <property type="entry name" value="DD-peptidase/beta-lactamase superfamily"/>
    <property type="match status" value="1"/>
</dbReference>
<comment type="function">
    <text evidence="1">Removes C-terminal D-alanyl residues from sugar-peptide cell wall precursors.</text>
</comment>
<evidence type="ECO:0000256" key="4">
    <source>
        <dbReference type="ARBA" id="ARBA00012448"/>
    </source>
</evidence>
<dbReference type="GO" id="GO:0006508">
    <property type="term" value="P:proteolysis"/>
    <property type="evidence" value="ECO:0007669"/>
    <property type="project" value="UniProtKB-KW"/>
</dbReference>
<proteinExistence type="inferred from homology"/>
<evidence type="ECO:0000259" key="17">
    <source>
        <dbReference type="SMART" id="SM00936"/>
    </source>
</evidence>
<dbReference type="SUPFAM" id="SSF56601">
    <property type="entry name" value="beta-lactamase/transpeptidase-like"/>
    <property type="match status" value="1"/>
</dbReference>
<dbReference type="Pfam" id="PF00768">
    <property type="entry name" value="Peptidase_S11"/>
    <property type="match status" value="1"/>
</dbReference>
<comment type="catalytic activity">
    <reaction evidence="12">
        <text>Preferential cleavage: (Ac)2-L-Lys-D-Ala-|-D-Ala. Also transpeptidation of peptidyl-alanyl moieties that are N-acyl substituents of D-alanine.</text>
        <dbReference type="EC" id="3.4.16.4"/>
    </reaction>
</comment>
<dbReference type="InterPro" id="IPR012907">
    <property type="entry name" value="Peptidase_S11_C"/>
</dbReference>
<feature type="chain" id="PRO_5020438534" description="serine-type D-Ala-D-Ala carboxypeptidase" evidence="16">
    <location>
        <begin position="44"/>
        <end position="404"/>
    </location>
</feature>
<dbReference type="GO" id="GO:0008360">
    <property type="term" value="P:regulation of cell shape"/>
    <property type="evidence" value="ECO:0007669"/>
    <property type="project" value="UniProtKB-KW"/>
</dbReference>